<evidence type="ECO:0000313" key="2">
    <source>
        <dbReference type="EMBL" id="BCS26802.1"/>
    </source>
</evidence>
<gene>
    <name evidence="2" type="ORF">APUU_51513A</name>
</gene>
<dbReference type="EMBL" id="AP024447">
    <property type="protein sequence ID" value="BCS26802.1"/>
    <property type="molecule type" value="Genomic_DNA"/>
</dbReference>
<keyword evidence="3" id="KW-1185">Reference proteome</keyword>
<dbReference type="RefSeq" id="XP_041558996.1">
    <property type="nucleotide sequence ID" value="XM_041706630.1"/>
</dbReference>
<sequence length="64" mass="6931">MSCEIIIVDRSPLDISVGGNRPNDPGRAGPTVVRYTTQTRNYASQGPYQGPGSPTEPEAKEQRN</sequence>
<evidence type="ECO:0000313" key="3">
    <source>
        <dbReference type="Proteomes" id="UP000654913"/>
    </source>
</evidence>
<organism evidence="2 3">
    <name type="scientific">Aspergillus puulaauensis</name>
    <dbReference type="NCBI Taxonomy" id="1220207"/>
    <lineage>
        <taxon>Eukaryota</taxon>
        <taxon>Fungi</taxon>
        <taxon>Dikarya</taxon>
        <taxon>Ascomycota</taxon>
        <taxon>Pezizomycotina</taxon>
        <taxon>Eurotiomycetes</taxon>
        <taxon>Eurotiomycetidae</taxon>
        <taxon>Eurotiales</taxon>
        <taxon>Aspergillaceae</taxon>
        <taxon>Aspergillus</taxon>
    </lineage>
</organism>
<reference evidence="2" key="1">
    <citation type="submission" date="2021-01" db="EMBL/GenBank/DDBJ databases">
        <authorList>
            <consortium name="Aspergillus puulaauensis MK2 genome sequencing consortium"/>
            <person name="Kazuki M."/>
            <person name="Futagami T."/>
        </authorList>
    </citation>
    <scope>NUCLEOTIDE SEQUENCE</scope>
    <source>
        <strain evidence="2">MK2</strain>
    </source>
</reference>
<dbReference type="KEGG" id="apuu:APUU_51513A"/>
<reference evidence="2" key="2">
    <citation type="submission" date="2021-02" db="EMBL/GenBank/DDBJ databases">
        <title>Aspergillus puulaauensis MK2 genome sequence.</title>
        <authorList>
            <person name="Futagami T."/>
            <person name="Mori K."/>
            <person name="Kadooka C."/>
            <person name="Tanaka T."/>
        </authorList>
    </citation>
    <scope>NUCLEOTIDE SEQUENCE</scope>
    <source>
        <strain evidence="2">MK2</strain>
    </source>
</reference>
<dbReference type="Proteomes" id="UP000654913">
    <property type="component" value="Chromosome 5"/>
</dbReference>
<dbReference type="GeneID" id="64976807"/>
<proteinExistence type="predicted"/>
<protein>
    <submittedName>
        <fullName evidence="2">Uncharacterized protein</fullName>
    </submittedName>
</protein>
<dbReference type="AlphaFoldDB" id="A0A7R8AQ88"/>
<evidence type="ECO:0000256" key="1">
    <source>
        <dbReference type="SAM" id="MobiDB-lite"/>
    </source>
</evidence>
<feature type="region of interest" description="Disordered" evidence="1">
    <location>
        <begin position="39"/>
        <end position="64"/>
    </location>
</feature>
<accession>A0A7R8AQ88</accession>
<name>A0A7R8AQ88_9EURO</name>